<protein>
    <submittedName>
        <fullName evidence="1">Uncharacterized protein</fullName>
    </submittedName>
</protein>
<dbReference type="EMBL" id="DYVK01000067">
    <property type="protein sequence ID" value="HJG15958.1"/>
    <property type="molecule type" value="Genomic_DNA"/>
</dbReference>
<dbReference type="Pfam" id="PF20292">
    <property type="entry name" value="MC7"/>
    <property type="match status" value="1"/>
</dbReference>
<organism evidence="1 2">
    <name type="scientific">Ligilactobacillus salivarius</name>
    <dbReference type="NCBI Taxonomy" id="1624"/>
    <lineage>
        <taxon>Bacteria</taxon>
        <taxon>Bacillati</taxon>
        <taxon>Bacillota</taxon>
        <taxon>Bacilli</taxon>
        <taxon>Lactobacillales</taxon>
        <taxon>Lactobacillaceae</taxon>
        <taxon>Ligilactobacillus</taxon>
    </lineage>
</organism>
<reference evidence="1" key="1">
    <citation type="journal article" date="2021" name="PeerJ">
        <title>Extensive microbial diversity within the chicken gut microbiome revealed by metagenomics and culture.</title>
        <authorList>
            <person name="Gilroy R."/>
            <person name="Ravi A."/>
            <person name="Getino M."/>
            <person name="Pursley I."/>
            <person name="Horton D.L."/>
            <person name="Alikhan N.F."/>
            <person name="Baker D."/>
            <person name="Gharbi K."/>
            <person name="Hall N."/>
            <person name="Watson M."/>
            <person name="Adriaenssens E.M."/>
            <person name="Foster-Nyarko E."/>
            <person name="Jarju S."/>
            <person name="Secka A."/>
            <person name="Antonio M."/>
            <person name="Oren A."/>
            <person name="Chaudhuri R.R."/>
            <person name="La Ragione R."/>
            <person name="Hildebrand F."/>
            <person name="Pallen M.J."/>
        </authorList>
    </citation>
    <scope>NUCLEOTIDE SEQUENCE</scope>
    <source>
        <strain evidence="1">CHK189-29639</strain>
    </source>
</reference>
<dbReference type="InterPro" id="IPR046900">
    <property type="entry name" value="ABC-3C_MC7"/>
</dbReference>
<accession>A0A921ICU9</accession>
<reference evidence="1" key="2">
    <citation type="submission" date="2021-09" db="EMBL/GenBank/DDBJ databases">
        <authorList>
            <person name="Gilroy R."/>
        </authorList>
    </citation>
    <scope>NUCLEOTIDE SEQUENCE</scope>
    <source>
        <strain evidence="1">CHK189-29639</strain>
    </source>
</reference>
<evidence type="ECO:0000313" key="1">
    <source>
        <dbReference type="EMBL" id="HJG15958.1"/>
    </source>
</evidence>
<evidence type="ECO:0000313" key="2">
    <source>
        <dbReference type="Proteomes" id="UP000759256"/>
    </source>
</evidence>
<name>A0A921ICU9_9LACO</name>
<sequence>MPSKVTDYKESTLASLPKIMKKLNEQAMNPQDLYKRTRRYFDDVGEFVEALDCLFILNRICIDEETGVISSVKTN</sequence>
<dbReference type="Proteomes" id="UP000759256">
    <property type="component" value="Unassembled WGS sequence"/>
</dbReference>
<proteinExistence type="predicted"/>
<dbReference type="AlphaFoldDB" id="A0A921ICU9"/>
<comment type="caution">
    <text evidence="1">The sequence shown here is derived from an EMBL/GenBank/DDBJ whole genome shotgun (WGS) entry which is preliminary data.</text>
</comment>
<gene>
    <name evidence="1" type="ORF">K8V06_07470</name>
</gene>